<sequence length="69" mass="8307">MLECIYEYEFFLTEILWKEKLGSYYKDKQKYANYFSEKLLNLDKDTLDYSSLSKSYFWGSIMEGIESGI</sequence>
<reference evidence="2" key="1">
    <citation type="journal article" date="2019" name="Int. J. Syst. Evol. Microbiol.">
        <title>The Global Catalogue of Microorganisms (GCM) 10K type strain sequencing project: providing services to taxonomists for standard genome sequencing and annotation.</title>
        <authorList>
            <consortium name="The Broad Institute Genomics Platform"/>
            <consortium name="The Broad Institute Genome Sequencing Center for Infectious Disease"/>
            <person name="Wu L."/>
            <person name="Ma J."/>
        </authorList>
    </citation>
    <scope>NUCLEOTIDE SEQUENCE [LARGE SCALE GENOMIC DNA]</scope>
    <source>
        <strain evidence="2">KCTC 52344</strain>
    </source>
</reference>
<dbReference type="EMBL" id="JBHULC010000011">
    <property type="protein sequence ID" value="MFD2521820.1"/>
    <property type="molecule type" value="Genomic_DNA"/>
</dbReference>
<evidence type="ECO:0000313" key="1">
    <source>
        <dbReference type="EMBL" id="MFD2521820.1"/>
    </source>
</evidence>
<accession>A0ABW5J8B5</accession>
<proteinExistence type="predicted"/>
<dbReference type="Proteomes" id="UP001597510">
    <property type="component" value="Unassembled WGS sequence"/>
</dbReference>
<gene>
    <name evidence="1" type="ORF">ACFSR2_13060</name>
</gene>
<evidence type="ECO:0000313" key="2">
    <source>
        <dbReference type="Proteomes" id="UP001597510"/>
    </source>
</evidence>
<organism evidence="1 2">
    <name type="scientific">Emticicia soli</name>
    <dbReference type="NCBI Taxonomy" id="2027878"/>
    <lineage>
        <taxon>Bacteria</taxon>
        <taxon>Pseudomonadati</taxon>
        <taxon>Bacteroidota</taxon>
        <taxon>Cytophagia</taxon>
        <taxon>Cytophagales</taxon>
        <taxon>Leadbetterellaceae</taxon>
        <taxon>Emticicia</taxon>
    </lineage>
</organism>
<dbReference type="RefSeq" id="WP_340236095.1">
    <property type="nucleotide sequence ID" value="NZ_JBBEWC010000005.1"/>
</dbReference>
<name>A0ABW5J8B5_9BACT</name>
<protein>
    <submittedName>
        <fullName evidence="1">Uncharacterized protein</fullName>
    </submittedName>
</protein>
<comment type="caution">
    <text evidence="1">The sequence shown here is derived from an EMBL/GenBank/DDBJ whole genome shotgun (WGS) entry which is preliminary data.</text>
</comment>
<keyword evidence="2" id="KW-1185">Reference proteome</keyword>